<dbReference type="EMBL" id="JAUUTY010000004">
    <property type="protein sequence ID" value="KAK1652998.1"/>
    <property type="molecule type" value="Genomic_DNA"/>
</dbReference>
<dbReference type="Proteomes" id="UP001231189">
    <property type="component" value="Unassembled WGS sequence"/>
</dbReference>
<evidence type="ECO:0000313" key="2">
    <source>
        <dbReference type="EMBL" id="KAK1652998.1"/>
    </source>
</evidence>
<keyword evidence="1" id="KW-0175">Coiled coil</keyword>
<gene>
    <name evidence="2" type="ORF">QYE76_070803</name>
</gene>
<feature type="coiled-coil region" evidence="1">
    <location>
        <begin position="33"/>
        <end position="152"/>
    </location>
</feature>
<reference evidence="2" key="1">
    <citation type="submission" date="2023-07" db="EMBL/GenBank/DDBJ databases">
        <title>A chromosome-level genome assembly of Lolium multiflorum.</title>
        <authorList>
            <person name="Chen Y."/>
            <person name="Copetti D."/>
            <person name="Kolliker R."/>
            <person name="Studer B."/>
        </authorList>
    </citation>
    <scope>NUCLEOTIDE SEQUENCE</scope>
    <source>
        <strain evidence="2">02402/16</strain>
        <tissue evidence="2">Leaf</tissue>
    </source>
</reference>
<organism evidence="2 3">
    <name type="scientific">Lolium multiflorum</name>
    <name type="common">Italian ryegrass</name>
    <name type="synonym">Lolium perenne subsp. multiflorum</name>
    <dbReference type="NCBI Taxonomy" id="4521"/>
    <lineage>
        <taxon>Eukaryota</taxon>
        <taxon>Viridiplantae</taxon>
        <taxon>Streptophyta</taxon>
        <taxon>Embryophyta</taxon>
        <taxon>Tracheophyta</taxon>
        <taxon>Spermatophyta</taxon>
        <taxon>Magnoliopsida</taxon>
        <taxon>Liliopsida</taxon>
        <taxon>Poales</taxon>
        <taxon>Poaceae</taxon>
        <taxon>BOP clade</taxon>
        <taxon>Pooideae</taxon>
        <taxon>Poodae</taxon>
        <taxon>Poeae</taxon>
        <taxon>Poeae Chloroplast Group 2 (Poeae type)</taxon>
        <taxon>Loliodinae</taxon>
        <taxon>Loliinae</taxon>
        <taxon>Lolium</taxon>
    </lineage>
</organism>
<keyword evidence="3" id="KW-1185">Reference proteome</keyword>
<name>A0AAD8WE93_LOLMU</name>
<protein>
    <submittedName>
        <fullName evidence="2">Uncharacterized protein</fullName>
    </submittedName>
</protein>
<evidence type="ECO:0000313" key="3">
    <source>
        <dbReference type="Proteomes" id="UP001231189"/>
    </source>
</evidence>
<proteinExistence type="predicted"/>
<accession>A0AAD8WE93</accession>
<sequence>MEKVWHQADTCEVTSQDGGPGVAPVEMFFSGFRAHLKAKAAETEVRLARLEAADKTVTERRTALYNQLAANYHKAKIERAEMARELEALEEDLRAARAQCAESEQAVRAAAAKAKGNEGELARLHRLEANHLAQLASLKQAEEEKVADLRKRLE</sequence>
<evidence type="ECO:0000256" key="1">
    <source>
        <dbReference type="SAM" id="Coils"/>
    </source>
</evidence>
<comment type="caution">
    <text evidence="2">The sequence shown here is derived from an EMBL/GenBank/DDBJ whole genome shotgun (WGS) entry which is preliminary data.</text>
</comment>
<dbReference type="AlphaFoldDB" id="A0AAD8WE93"/>